<evidence type="ECO:0000313" key="2">
    <source>
        <dbReference type="EMBL" id="KPI41725.1"/>
    </source>
</evidence>
<dbReference type="STRING" id="1664694.A0A0N1P0A8"/>
<dbReference type="OrthoDB" id="5401193at2759"/>
<feature type="region of interest" description="Disordered" evidence="1">
    <location>
        <begin position="1"/>
        <end position="276"/>
    </location>
</feature>
<comment type="caution">
    <text evidence="2">The sequence shown here is derived from an EMBL/GenBank/DDBJ whole genome shotgun (WGS) entry which is preliminary data.</text>
</comment>
<dbReference type="VEuPathDB" id="FungiDB:AB675_9210"/>
<feature type="compositionally biased region" description="Polar residues" evidence="1">
    <location>
        <begin position="70"/>
        <end position="83"/>
    </location>
</feature>
<reference evidence="2 3" key="1">
    <citation type="submission" date="2015-06" db="EMBL/GenBank/DDBJ databases">
        <title>Draft genome of the ant-associated black yeast Phialophora attae CBS 131958.</title>
        <authorList>
            <person name="Moreno L.F."/>
            <person name="Stielow B.J."/>
            <person name="de Hoog S."/>
            <person name="Vicente V.A."/>
            <person name="Weiss V.A."/>
            <person name="de Vries M."/>
            <person name="Cruz L.M."/>
            <person name="Souza E.M."/>
        </authorList>
    </citation>
    <scope>NUCLEOTIDE SEQUENCE [LARGE SCALE GENOMIC DNA]</scope>
    <source>
        <strain evidence="2 3">CBS 131958</strain>
    </source>
</reference>
<dbReference type="AlphaFoldDB" id="A0A0N1P0A8"/>
<proteinExistence type="predicted"/>
<keyword evidence="3" id="KW-1185">Reference proteome</keyword>
<feature type="compositionally biased region" description="Polar residues" evidence="1">
    <location>
        <begin position="41"/>
        <end position="63"/>
    </location>
</feature>
<organism evidence="2 3">
    <name type="scientific">Cyphellophora attinorum</name>
    <dbReference type="NCBI Taxonomy" id="1664694"/>
    <lineage>
        <taxon>Eukaryota</taxon>
        <taxon>Fungi</taxon>
        <taxon>Dikarya</taxon>
        <taxon>Ascomycota</taxon>
        <taxon>Pezizomycotina</taxon>
        <taxon>Eurotiomycetes</taxon>
        <taxon>Chaetothyriomycetidae</taxon>
        <taxon>Chaetothyriales</taxon>
        <taxon>Cyphellophoraceae</taxon>
        <taxon>Cyphellophora</taxon>
    </lineage>
</organism>
<feature type="compositionally biased region" description="Polar residues" evidence="1">
    <location>
        <begin position="1"/>
        <end position="10"/>
    </location>
</feature>
<name>A0A0N1P0A8_9EURO</name>
<dbReference type="Proteomes" id="UP000038010">
    <property type="component" value="Unassembled WGS sequence"/>
</dbReference>
<evidence type="ECO:0000256" key="1">
    <source>
        <dbReference type="SAM" id="MobiDB-lite"/>
    </source>
</evidence>
<protein>
    <submittedName>
        <fullName evidence="2">Uncharacterized protein</fullName>
    </submittedName>
</protein>
<evidence type="ECO:0000313" key="3">
    <source>
        <dbReference type="Proteomes" id="UP000038010"/>
    </source>
</evidence>
<dbReference type="RefSeq" id="XP_018001688.1">
    <property type="nucleotide sequence ID" value="XM_018149724.1"/>
</dbReference>
<accession>A0A0N1P0A8</accession>
<feature type="compositionally biased region" description="Gly residues" evidence="1">
    <location>
        <begin position="250"/>
        <end position="263"/>
    </location>
</feature>
<dbReference type="GeneID" id="28741604"/>
<gene>
    <name evidence="2" type="ORF">AB675_9210</name>
</gene>
<sequence>MQNFYAQQRFQGPRHDNPDQMMQAKRRMAAQRERELRNYHQEQQYNRSEHPSTTYSKLPNDLSTGVLADMSSTKSDRSMSPSGISEEGRRELIARQQRALYGNEGNMLNAPAGYSSEEGQQQAGATSIGGPRGPSPRTMGGFGPPGQGQSQEPTDQPLGSKPTFGGFDQAISSGAGPNEDGGHSRQLSKSTTAPVGGGMAPIGSRPNPPNQPLNKRTTSPMPFGFGATDQNNERSNSSNSNANPPKEGTGNTGMGTWGTGSGVWGNNKIGTTSVWG</sequence>
<feature type="compositionally biased region" description="Basic and acidic residues" evidence="1">
    <location>
        <begin position="30"/>
        <end position="40"/>
    </location>
</feature>
<dbReference type="EMBL" id="LFJN01000009">
    <property type="protein sequence ID" value="KPI41725.1"/>
    <property type="molecule type" value="Genomic_DNA"/>
</dbReference>
<feature type="compositionally biased region" description="Low complexity" evidence="1">
    <location>
        <begin position="233"/>
        <end position="243"/>
    </location>
</feature>